<protein>
    <submittedName>
        <fullName evidence="2">Uncharacterized protein</fullName>
    </submittedName>
</protein>
<gene>
    <name evidence="2" type="ORF">SELMODRAFT_413011</name>
</gene>
<dbReference type="HOGENOM" id="CLU_141914_0_0_1"/>
<accession>D8RN22</accession>
<evidence type="ECO:0000313" key="2">
    <source>
        <dbReference type="EMBL" id="EFJ26431.1"/>
    </source>
</evidence>
<feature type="compositionally biased region" description="Low complexity" evidence="1">
    <location>
        <begin position="30"/>
        <end position="44"/>
    </location>
</feature>
<dbReference type="Proteomes" id="UP000001514">
    <property type="component" value="Unassembled WGS sequence"/>
</dbReference>
<dbReference type="KEGG" id="smo:SELMODRAFT_413011"/>
<proteinExistence type="predicted"/>
<dbReference type="InParanoid" id="D8RN22"/>
<evidence type="ECO:0000313" key="3">
    <source>
        <dbReference type="Proteomes" id="UP000001514"/>
    </source>
</evidence>
<feature type="compositionally biased region" description="Acidic residues" evidence="1">
    <location>
        <begin position="45"/>
        <end position="54"/>
    </location>
</feature>
<dbReference type="AlphaFoldDB" id="D8RN22"/>
<keyword evidence="3" id="KW-1185">Reference proteome</keyword>
<dbReference type="EMBL" id="GL377584">
    <property type="protein sequence ID" value="EFJ26431.1"/>
    <property type="molecule type" value="Genomic_DNA"/>
</dbReference>
<reference evidence="2 3" key="1">
    <citation type="journal article" date="2011" name="Science">
        <title>The Selaginella genome identifies genetic changes associated with the evolution of vascular plants.</title>
        <authorList>
            <person name="Banks J.A."/>
            <person name="Nishiyama T."/>
            <person name="Hasebe M."/>
            <person name="Bowman J.L."/>
            <person name="Gribskov M."/>
            <person name="dePamphilis C."/>
            <person name="Albert V.A."/>
            <person name="Aono N."/>
            <person name="Aoyama T."/>
            <person name="Ambrose B.A."/>
            <person name="Ashton N.W."/>
            <person name="Axtell M.J."/>
            <person name="Barker E."/>
            <person name="Barker M.S."/>
            <person name="Bennetzen J.L."/>
            <person name="Bonawitz N.D."/>
            <person name="Chapple C."/>
            <person name="Cheng C."/>
            <person name="Correa L.G."/>
            <person name="Dacre M."/>
            <person name="DeBarry J."/>
            <person name="Dreyer I."/>
            <person name="Elias M."/>
            <person name="Engstrom E.M."/>
            <person name="Estelle M."/>
            <person name="Feng L."/>
            <person name="Finet C."/>
            <person name="Floyd S.K."/>
            <person name="Frommer W.B."/>
            <person name="Fujita T."/>
            <person name="Gramzow L."/>
            <person name="Gutensohn M."/>
            <person name="Harholt J."/>
            <person name="Hattori M."/>
            <person name="Heyl A."/>
            <person name="Hirai T."/>
            <person name="Hiwatashi Y."/>
            <person name="Ishikawa M."/>
            <person name="Iwata M."/>
            <person name="Karol K.G."/>
            <person name="Koehler B."/>
            <person name="Kolukisaoglu U."/>
            <person name="Kubo M."/>
            <person name="Kurata T."/>
            <person name="Lalonde S."/>
            <person name="Li K."/>
            <person name="Li Y."/>
            <person name="Litt A."/>
            <person name="Lyons E."/>
            <person name="Manning G."/>
            <person name="Maruyama T."/>
            <person name="Michael T.P."/>
            <person name="Mikami K."/>
            <person name="Miyazaki S."/>
            <person name="Morinaga S."/>
            <person name="Murata T."/>
            <person name="Mueller-Roeber B."/>
            <person name="Nelson D.R."/>
            <person name="Obara M."/>
            <person name="Oguri Y."/>
            <person name="Olmstead R.G."/>
            <person name="Onodera N."/>
            <person name="Petersen B.L."/>
            <person name="Pils B."/>
            <person name="Prigge M."/>
            <person name="Rensing S.A."/>
            <person name="Riano-Pachon D.M."/>
            <person name="Roberts A.W."/>
            <person name="Sato Y."/>
            <person name="Scheller H.V."/>
            <person name="Schulz B."/>
            <person name="Schulz C."/>
            <person name="Shakirov E.V."/>
            <person name="Shibagaki N."/>
            <person name="Shinohara N."/>
            <person name="Shippen D.E."/>
            <person name="Soerensen I."/>
            <person name="Sotooka R."/>
            <person name="Sugimoto N."/>
            <person name="Sugita M."/>
            <person name="Sumikawa N."/>
            <person name="Tanurdzic M."/>
            <person name="Theissen G."/>
            <person name="Ulvskov P."/>
            <person name="Wakazuki S."/>
            <person name="Weng J.K."/>
            <person name="Willats W.W."/>
            <person name="Wipf D."/>
            <person name="Wolf P.G."/>
            <person name="Yang L."/>
            <person name="Zimmer A.D."/>
            <person name="Zhu Q."/>
            <person name="Mitros T."/>
            <person name="Hellsten U."/>
            <person name="Loque D."/>
            <person name="Otillar R."/>
            <person name="Salamov A."/>
            <person name="Schmutz J."/>
            <person name="Shapiro H."/>
            <person name="Lindquist E."/>
            <person name="Lucas S."/>
            <person name="Rokhsar D."/>
            <person name="Grigoriev I.V."/>
        </authorList>
    </citation>
    <scope>NUCLEOTIDE SEQUENCE [LARGE SCALE GENOMIC DNA]</scope>
</reference>
<feature type="region of interest" description="Disordered" evidence="1">
    <location>
        <begin position="1"/>
        <end position="74"/>
    </location>
</feature>
<organism evidence="3">
    <name type="scientific">Selaginella moellendorffii</name>
    <name type="common">Spikemoss</name>
    <dbReference type="NCBI Taxonomy" id="88036"/>
    <lineage>
        <taxon>Eukaryota</taxon>
        <taxon>Viridiplantae</taxon>
        <taxon>Streptophyta</taxon>
        <taxon>Embryophyta</taxon>
        <taxon>Tracheophyta</taxon>
        <taxon>Lycopodiopsida</taxon>
        <taxon>Selaginellales</taxon>
        <taxon>Selaginellaceae</taxon>
        <taxon>Selaginella</taxon>
    </lineage>
</organism>
<evidence type="ECO:0000256" key="1">
    <source>
        <dbReference type="SAM" id="MobiDB-lite"/>
    </source>
</evidence>
<sequence length="139" mass="15662">MPQENLQSYKRPRAGIRRTRWEEGIRGTRRTGTGPVEHVEGLLQQEEEQVEGLEGDQGLEAKGLESDGAEKKNSFKTSRAIKGWKLMEQRFMAQEGVLTLSKDTSRVSIDEAIHWKLAIVDLLRSPGITQQSGIVVYRA</sequence>
<dbReference type="Gramene" id="EFJ26431">
    <property type="protein sequence ID" value="EFJ26431"/>
    <property type="gene ID" value="SELMODRAFT_413011"/>
</dbReference>
<feature type="compositionally biased region" description="Basic and acidic residues" evidence="1">
    <location>
        <begin position="62"/>
        <end position="73"/>
    </location>
</feature>
<name>D8RN22_SELML</name>